<keyword evidence="1" id="KW-0472">Membrane</keyword>
<dbReference type="AlphaFoldDB" id="A0A3B0PXR9"/>
<name>A0A3B0PXR9_9BACT</name>
<keyword evidence="1" id="KW-1133">Transmembrane helix</keyword>
<reference evidence="3" key="1">
    <citation type="submission" date="2018-06" db="EMBL/GenBank/DDBJ databases">
        <authorList>
            <consortium name="Pathogen Informatics"/>
        </authorList>
    </citation>
    <scope>NUCLEOTIDE SEQUENCE [LARGE SCALE GENOMIC DNA]</scope>
    <source>
        <strain evidence="3">NCTC10132</strain>
    </source>
</reference>
<dbReference type="Proteomes" id="UP000257559">
    <property type="component" value="Chromosome"/>
</dbReference>
<keyword evidence="3" id="KW-1185">Reference proteome</keyword>
<feature type="transmembrane region" description="Helical" evidence="1">
    <location>
        <begin position="37"/>
        <end position="60"/>
    </location>
</feature>
<sequence>MISISIFAKSFSLSALIIMLNKSLFVSLRFSTSLAAISLILFLASINLFLYEVNLVLIALMLFTVNSVLEKILLIVFLIISFSTCVEAKFVIK</sequence>
<gene>
    <name evidence="2" type="ORF">NCTC10132_01305</name>
</gene>
<dbReference type="EMBL" id="LS991951">
    <property type="protein sequence ID" value="SYV97934.1"/>
    <property type="molecule type" value="Genomic_DNA"/>
</dbReference>
<dbReference type="KEGG" id="medw:NCTC10132_01305"/>
<organism evidence="2 3">
    <name type="scientific">Mycoplasmopsis edwardii</name>
    <dbReference type="NCBI Taxonomy" id="53558"/>
    <lineage>
        <taxon>Bacteria</taxon>
        <taxon>Bacillati</taxon>
        <taxon>Mycoplasmatota</taxon>
        <taxon>Mycoplasmoidales</taxon>
        <taxon>Metamycoplasmataceae</taxon>
        <taxon>Mycoplasmopsis</taxon>
    </lineage>
</organism>
<keyword evidence="1" id="KW-0812">Transmembrane</keyword>
<accession>A0A3B0PXR9</accession>
<proteinExistence type="predicted"/>
<evidence type="ECO:0000256" key="1">
    <source>
        <dbReference type="SAM" id="Phobius"/>
    </source>
</evidence>
<evidence type="ECO:0000313" key="2">
    <source>
        <dbReference type="EMBL" id="SYV97934.1"/>
    </source>
</evidence>
<protein>
    <submittedName>
        <fullName evidence="2">Uncharacterized protein</fullName>
    </submittedName>
</protein>
<evidence type="ECO:0000313" key="3">
    <source>
        <dbReference type="Proteomes" id="UP000257559"/>
    </source>
</evidence>